<sequence>MNERDMRIKALAYRGFDLWLNLELSKFRPDGGYEEVEKFLSKRFKTENLNPLLEVLGLLEMALIEDALKGKDYFTEEREQVIKEIVEQLTADFPLIVEEMEKIAETINGKISQFKELAQKYREKEGGN</sequence>
<protein>
    <submittedName>
        <fullName evidence="1">Uncharacterized protein</fullName>
    </submittedName>
</protein>
<keyword evidence="2" id="KW-1185">Reference proteome</keyword>
<organism evidence="1 2">
    <name type="scientific">Desulfurobacterium indicum</name>
    <dbReference type="NCBI Taxonomy" id="1914305"/>
    <lineage>
        <taxon>Bacteria</taxon>
        <taxon>Pseudomonadati</taxon>
        <taxon>Aquificota</taxon>
        <taxon>Aquificia</taxon>
        <taxon>Desulfurobacteriales</taxon>
        <taxon>Desulfurobacteriaceae</taxon>
        <taxon>Desulfurobacterium</taxon>
    </lineage>
</organism>
<name>A0A1R1MJV8_9BACT</name>
<comment type="caution">
    <text evidence="1">The sequence shown here is derived from an EMBL/GenBank/DDBJ whole genome shotgun (WGS) entry which is preliminary data.</text>
</comment>
<dbReference type="EMBL" id="MOEN01000028">
    <property type="protein sequence ID" value="OMH40095.1"/>
    <property type="molecule type" value="Genomic_DNA"/>
</dbReference>
<dbReference type="OrthoDB" id="14934at2"/>
<evidence type="ECO:0000313" key="1">
    <source>
        <dbReference type="EMBL" id="OMH40095.1"/>
    </source>
</evidence>
<proteinExistence type="predicted"/>
<gene>
    <name evidence="1" type="ORF">BLW93_06960</name>
</gene>
<accession>A0A1R1MJV8</accession>
<reference evidence="1 2" key="1">
    <citation type="submission" date="2016-10" db="EMBL/GenBank/DDBJ databases">
        <title>Genome sequence of a sulfur-reducing bacterium Desulfurobacterium indicum K6013.</title>
        <authorList>
            <person name="Cao J."/>
            <person name="Shao Z."/>
            <person name="Alain K."/>
            <person name="Jebbar M."/>
        </authorList>
    </citation>
    <scope>NUCLEOTIDE SEQUENCE [LARGE SCALE GENOMIC DNA]</scope>
    <source>
        <strain evidence="1 2">K6013</strain>
    </source>
</reference>
<dbReference type="RefSeq" id="WP_076713377.1">
    <property type="nucleotide sequence ID" value="NZ_MOEN01000028.1"/>
</dbReference>
<evidence type="ECO:0000313" key="2">
    <source>
        <dbReference type="Proteomes" id="UP000187408"/>
    </source>
</evidence>
<dbReference type="AlphaFoldDB" id="A0A1R1MJV8"/>
<dbReference type="STRING" id="1914305.BLW93_06960"/>
<dbReference type="Proteomes" id="UP000187408">
    <property type="component" value="Unassembled WGS sequence"/>
</dbReference>